<evidence type="ECO:0008006" key="5">
    <source>
        <dbReference type="Google" id="ProtNLM"/>
    </source>
</evidence>
<dbReference type="KEGG" id="lyj:FKV23_14875"/>
<feature type="region of interest" description="Disordered" evidence="1">
    <location>
        <begin position="115"/>
        <end position="140"/>
    </location>
</feature>
<feature type="signal peptide" evidence="2">
    <location>
        <begin position="1"/>
        <end position="31"/>
    </location>
</feature>
<evidence type="ECO:0000256" key="2">
    <source>
        <dbReference type="SAM" id="SignalP"/>
    </source>
</evidence>
<accession>A0A514BV00</accession>
<sequence length="140" mass="14315">MLRHVRCLPTALRLAVLVLLALGVMAKPVLAAVGEVHELQHDPSGLHLHHGDADGEGNHAGAGSESMAAQPGPAPHAPGDGDLLHDLLHFAHCCGQSPPTVPVAAMTLPGPVAASTPSAIDSAPAPTHRTHGVFRPPIQE</sequence>
<gene>
    <name evidence="3" type="ORF">FKV23_14875</name>
</gene>
<dbReference type="AlphaFoldDB" id="A0A514BV00"/>
<keyword evidence="4" id="KW-1185">Reference proteome</keyword>
<feature type="region of interest" description="Disordered" evidence="1">
    <location>
        <begin position="42"/>
        <end position="81"/>
    </location>
</feature>
<dbReference type="Proteomes" id="UP000317199">
    <property type="component" value="Chromosome"/>
</dbReference>
<keyword evidence="2" id="KW-0732">Signal</keyword>
<feature type="chain" id="PRO_5021765142" description="DUF2946 domain-containing protein" evidence="2">
    <location>
        <begin position="32"/>
        <end position="140"/>
    </location>
</feature>
<proteinExistence type="predicted"/>
<reference evidence="3 4" key="1">
    <citation type="submission" date="2019-06" db="EMBL/GenBank/DDBJ databases">
        <title>Lysobacter alkalisoli sp. nov. isolated from saline-alkali soil.</title>
        <authorList>
            <person name="Sun J.-Q."/>
            <person name="Xu L."/>
        </authorList>
    </citation>
    <scope>NUCLEOTIDE SEQUENCE [LARGE SCALE GENOMIC DNA]</scope>
    <source>
        <strain evidence="3 4">SJ-36</strain>
    </source>
</reference>
<dbReference type="OrthoDB" id="5974854at2"/>
<evidence type="ECO:0000313" key="3">
    <source>
        <dbReference type="EMBL" id="QDH71233.1"/>
    </source>
</evidence>
<evidence type="ECO:0000313" key="4">
    <source>
        <dbReference type="Proteomes" id="UP000317199"/>
    </source>
</evidence>
<evidence type="ECO:0000256" key="1">
    <source>
        <dbReference type="SAM" id="MobiDB-lite"/>
    </source>
</evidence>
<dbReference type="EMBL" id="CP041242">
    <property type="protein sequence ID" value="QDH71233.1"/>
    <property type="molecule type" value="Genomic_DNA"/>
</dbReference>
<name>A0A514BV00_9GAMM</name>
<protein>
    <recommendedName>
        <fullName evidence="5">DUF2946 domain-containing protein</fullName>
    </recommendedName>
</protein>
<organism evidence="3 4">
    <name type="scientific">Marilutibacter alkalisoli</name>
    <dbReference type="NCBI Taxonomy" id="2591633"/>
    <lineage>
        <taxon>Bacteria</taxon>
        <taxon>Pseudomonadati</taxon>
        <taxon>Pseudomonadota</taxon>
        <taxon>Gammaproteobacteria</taxon>
        <taxon>Lysobacterales</taxon>
        <taxon>Lysobacteraceae</taxon>
        <taxon>Marilutibacter</taxon>
    </lineage>
</organism>